<dbReference type="Proteomes" id="UP000008838">
    <property type="component" value="Chromosome"/>
</dbReference>
<feature type="compositionally biased region" description="Basic and acidic residues" evidence="4">
    <location>
        <begin position="496"/>
        <end position="506"/>
    </location>
</feature>
<dbReference type="RefSeq" id="WP_012398700.1">
    <property type="nucleotide sequence ID" value="NC_010617.1"/>
</dbReference>
<feature type="transmembrane region" description="Helical" evidence="5">
    <location>
        <begin position="12"/>
        <end position="31"/>
    </location>
</feature>
<dbReference type="Pfam" id="PF07730">
    <property type="entry name" value="HisKA_3"/>
    <property type="match status" value="1"/>
</dbReference>
<dbReference type="InterPro" id="IPR036890">
    <property type="entry name" value="HATPase_C_sf"/>
</dbReference>
<feature type="transmembrane region" description="Helical" evidence="5">
    <location>
        <begin position="43"/>
        <end position="63"/>
    </location>
</feature>
<dbReference type="Gene3D" id="3.30.565.10">
    <property type="entry name" value="Histidine kinase-like ATPase, C-terminal domain"/>
    <property type="match status" value="1"/>
</dbReference>
<feature type="compositionally biased region" description="Basic and acidic residues" evidence="4">
    <location>
        <begin position="467"/>
        <end position="485"/>
    </location>
</feature>
<feature type="domain" description="Histidine kinase" evidence="6">
    <location>
        <begin position="218"/>
        <end position="414"/>
    </location>
</feature>
<feature type="transmembrane region" description="Helical" evidence="5">
    <location>
        <begin position="113"/>
        <end position="137"/>
    </location>
</feature>
<dbReference type="PROSITE" id="PS50109">
    <property type="entry name" value="HIS_KIN"/>
    <property type="match status" value="1"/>
</dbReference>
<feature type="transmembrane region" description="Helical" evidence="5">
    <location>
        <begin position="83"/>
        <end position="101"/>
    </location>
</feature>
<dbReference type="InterPro" id="IPR005467">
    <property type="entry name" value="His_kinase_dom"/>
</dbReference>
<dbReference type="InterPro" id="IPR003594">
    <property type="entry name" value="HATPase_dom"/>
</dbReference>
<organism evidence="7 8">
    <name type="scientific">Kocuria rhizophila (strain ATCC 9341 / DSM 348 / NBRC 103217 / DC2201)</name>
    <dbReference type="NCBI Taxonomy" id="378753"/>
    <lineage>
        <taxon>Bacteria</taxon>
        <taxon>Bacillati</taxon>
        <taxon>Actinomycetota</taxon>
        <taxon>Actinomycetes</taxon>
        <taxon>Micrococcales</taxon>
        <taxon>Micrococcaceae</taxon>
        <taxon>Kocuria</taxon>
    </lineage>
</organism>
<dbReference type="InterPro" id="IPR050482">
    <property type="entry name" value="Sensor_HK_TwoCompSys"/>
</dbReference>
<sequence length="506" mass="53429">MPQELSTPALLRVMRVSLHVSFAALLGLAVLRTAMGASSGDASAVGTAVVLCLAGLLAFTYVLGTTVENRVARGRADRGRLRWTPVWLGSVTLLWVVLALLSRDFAWVVFPLFFLYPVLLPPVVALTGIVVLTGVVVLSQLLHVPAGTFTAPMAVGPSIGAVVAVLVSYGYRALYRDARRHLRVIRQLESTRAELARRERTAGTMTERERLSREIHDTLAQGLTSIVLVSRAAQQALERDERDVAAARLATIEDTAAANLAEARRFVRDLASPALDESLPSALDEVCRRTEEGARAAGTGLTCEFSVQGTVPQLTDRQRTLFIRATQSTLANVLSHARASRVVVTLEGWEDAVTLDVVDDGVGFDPRALARAERDDSFGLSHLRRRAAEVGAELTVESEPRHGTAVNVRLPLGGVPPSPVAGPGAAGDRRAPGTVAPGAPSAVVPGAPGAVAPDTPSAVAPDTSDAENLRGSKNDDAAPVPRERVGAAAASSPETETPRAEGRRTA</sequence>
<gene>
    <name evidence="7" type="ordered locus">KRH_16320</name>
</gene>
<dbReference type="SUPFAM" id="SSF55874">
    <property type="entry name" value="ATPase domain of HSP90 chaperone/DNA topoisomerase II/histidine kinase"/>
    <property type="match status" value="1"/>
</dbReference>
<keyword evidence="2 7" id="KW-0418">Kinase</keyword>
<keyword evidence="5" id="KW-1133">Transmembrane helix</keyword>
<proteinExistence type="predicted"/>
<keyword evidence="5" id="KW-0472">Membrane</keyword>
<dbReference type="PANTHER" id="PTHR24421:SF62">
    <property type="entry name" value="SENSORY TRANSDUCTION HISTIDINE KINASE"/>
    <property type="match status" value="1"/>
</dbReference>
<evidence type="ECO:0000256" key="2">
    <source>
        <dbReference type="ARBA" id="ARBA00022777"/>
    </source>
</evidence>
<protein>
    <submittedName>
        <fullName evidence="7">Two-component histidine kinase</fullName>
        <ecNumber evidence="7">2.7.13.-</ecNumber>
    </submittedName>
</protein>
<evidence type="ECO:0000313" key="8">
    <source>
        <dbReference type="Proteomes" id="UP000008838"/>
    </source>
</evidence>
<dbReference type="GO" id="GO:0016020">
    <property type="term" value="C:membrane"/>
    <property type="evidence" value="ECO:0007669"/>
    <property type="project" value="InterPro"/>
</dbReference>
<evidence type="ECO:0000256" key="5">
    <source>
        <dbReference type="SAM" id="Phobius"/>
    </source>
</evidence>
<dbReference type="HOGENOM" id="CLU_000445_20_15_11"/>
<evidence type="ECO:0000256" key="4">
    <source>
        <dbReference type="SAM" id="MobiDB-lite"/>
    </source>
</evidence>
<dbReference type="GO" id="GO:0000155">
    <property type="term" value="F:phosphorelay sensor kinase activity"/>
    <property type="evidence" value="ECO:0007669"/>
    <property type="project" value="InterPro"/>
</dbReference>
<evidence type="ECO:0000256" key="1">
    <source>
        <dbReference type="ARBA" id="ARBA00022679"/>
    </source>
</evidence>
<dbReference type="STRING" id="378753.KRH_16320"/>
<dbReference type="Pfam" id="PF02518">
    <property type="entry name" value="HATPase_c"/>
    <property type="match status" value="1"/>
</dbReference>
<dbReference type="GO" id="GO:0046983">
    <property type="term" value="F:protein dimerization activity"/>
    <property type="evidence" value="ECO:0007669"/>
    <property type="project" value="InterPro"/>
</dbReference>
<keyword evidence="5" id="KW-0812">Transmembrane</keyword>
<evidence type="ECO:0000259" key="6">
    <source>
        <dbReference type="PROSITE" id="PS50109"/>
    </source>
</evidence>
<keyword evidence="3" id="KW-0902">Two-component regulatory system</keyword>
<accession>B2GKU3</accession>
<feature type="transmembrane region" description="Helical" evidence="5">
    <location>
        <begin position="149"/>
        <end position="171"/>
    </location>
</feature>
<dbReference type="KEGG" id="krh:KRH_16320"/>
<keyword evidence="8" id="KW-1185">Reference proteome</keyword>
<dbReference type="EMBL" id="AP009152">
    <property type="protein sequence ID" value="BAG29979.1"/>
    <property type="molecule type" value="Genomic_DNA"/>
</dbReference>
<keyword evidence="1 7" id="KW-0808">Transferase</keyword>
<evidence type="ECO:0000256" key="3">
    <source>
        <dbReference type="ARBA" id="ARBA00023012"/>
    </source>
</evidence>
<evidence type="ECO:0000313" key="7">
    <source>
        <dbReference type="EMBL" id="BAG29979.1"/>
    </source>
</evidence>
<dbReference type="CDD" id="cd16917">
    <property type="entry name" value="HATPase_UhpB-NarQ-NarX-like"/>
    <property type="match status" value="1"/>
</dbReference>
<feature type="region of interest" description="Disordered" evidence="4">
    <location>
        <begin position="394"/>
        <end position="506"/>
    </location>
</feature>
<reference evidence="7 8" key="1">
    <citation type="journal article" date="2008" name="J. Bacteriol.">
        <title>Complete genome sequence of the soil actinomycete Kocuria rhizophila.</title>
        <authorList>
            <person name="Takarada H."/>
            <person name="Sekine M."/>
            <person name="Kosugi H."/>
            <person name="Matsuo Y."/>
            <person name="Fujisawa T."/>
            <person name="Omata S."/>
            <person name="Kishi E."/>
            <person name="Shimizu A."/>
            <person name="Tsukatani N."/>
            <person name="Tanikawa S."/>
            <person name="Fujita N."/>
            <person name="Harayama S."/>
        </authorList>
    </citation>
    <scope>NUCLEOTIDE SEQUENCE [LARGE SCALE GENOMIC DNA]</scope>
    <source>
        <strain evidence="8">ATCC 9341 / DSM 348 / NBRC 103217 / DC2201</strain>
    </source>
</reference>
<dbReference type="Gene3D" id="1.20.5.1930">
    <property type="match status" value="1"/>
</dbReference>
<dbReference type="EC" id="2.7.13.-" evidence="7"/>
<name>B2GKU3_KOCRD</name>
<dbReference type="PANTHER" id="PTHR24421">
    <property type="entry name" value="NITRATE/NITRITE SENSOR PROTEIN NARX-RELATED"/>
    <property type="match status" value="1"/>
</dbReference>
<dbReference type="InterPro" id="IPR011712">
    <property type="entry name" value="Sig_transdc_His_kin_sub3_dim/P"/>
</dbReference>
<feature type="compositionally biased region" description="Low complexity" evidence="4">
    <location>
        <begin position="432"/>
        <end position="456"/>
    </location>
</feature>
<dbReference type="AlphaFoldDB" id="B2GKU3"/>
<dbReference type="eggNOG" id="COG4585">
    <property type="taxonomic scope" value="Bacteria"/>
</dbReference>